<dbReference type="EMBL" id="CAFBQP010000063">
    <property type="protein sequence ID" value="CAB5065624.1"/>
    <property type="molecule type" value="Genomic_DNA"/>
</dbReference>
<keyword evidence="1" id="KW-0812">Transmembrane</keyword>
<proteinExistence type="predicted"/>
<evidence type="ECO:0000313" key="2">
    <source>
        <dbReference type="EMBL" id="CAB4764498.1"/>
    </source>
</evidence>
<organism evidence="3">
    <name type="scientific">freshwater metagenome</name>
    <dbReference type="NCBI Taxonomy" id="449393"/>
    <lineage>
        <taxon>unclassified sequences</taxon>
        <taxon>metagenomes</taxon>
        <taxon>ecological metagenomes</taxon>
    </lineage>
</organism>
<dbReference type="SUPFAM" id="SSF46785">
    <property type="entry name" value="Winged helix' DNA-binding domain"/>
    <property type="match status" value="1"/>
</dbReference>
<evidence type="ECO:0000256" key="1">
    <source>
        <dbReference type="SAM" id="Phobius"/>
    </source>
</evidence>
<feature type="transmembrane region" description="Helical" evidence="1">
    <location>
        <begin position="232"/>
        <end position="253"/>
    </location>
</feature>
<dbReference type="EMBL" id="CAEZYY010000033">
    <property type="protein sequence ID" value="CAB4764498.1"/>
    <property type="molecule type" value="Genomic_DNA"/>
</dbReference>
<accession>A0A6J7UGR1</accession>
<keyword evidence="1" id="KW-0472">Membrane</keyword>
<gene>
    <name evidence="2" type="ORF">UFOPK2806_01942</name>
    <name evidence="3" type="ORF">UFOPK4306_01629</name>
</gene>
<keyword evidence="1" id="KW-1133">Transmembrane helix</keyword>
<dbReference type="InterPro" id="IPR036390">
    <property type="entry name" value="WH_DNA-bd_sf"/>
</dbReference>
<reference evidence="3" key="1">
    <citation type="submission" date="2020-05" db="EMBL/GenBank/DDBJ databases">
        <authorList>
            <person name="Chiriac C."/>
            <person name="Salcher M."/>
            <person name="Ghai R."/>
            <person name="Kavagutti S V."/>
        </authorList>
    </citation>
    <scope>NUCLEOTIDE SEQUENCE</scope>
</reference>
<protein>
    <submittedName>
        <fullName evidence="3">Unannotated protein</fullName>
    </submittedName>
</protein>
<dbReference type="PROSITE" id="PS51257">
    <property type="entry name" value="PROKAR_LIPOPROTEIN"/>
    <property type="match status" value="1"/>
</dbReference>
<sequence length="353" mass="37561">MRGSRFVKRALVALCCVVGLGACRVDAEVTTVVSPDGSGAISVKITADADVVASEPSLAKDFKVDDLARAGWVVTGPASTADGGLTVLLAHSFANLAEANEILASLSGPDGPVLEPMLAARSTEGEVHWTFVGSLDFSKGLTSVADQDLVAAVGRTPWLQEIAARQLTPTDVASITFRMTLPGVVASGSGASTTSASNEWTVRPGDAALDLAIETVKVGKGVKTARKIQGQFRAILIVYVLIVGGLASIWFYARSRRNRPSQAQPTMKMAEMLELEPDERRVMRYLLRFDSPPNAEELAGAVGISVRELKDHVRVLLRAGLVIVENGRVRPVIGKRATRGASSNDRWSKLEDM</sequence>
<dbReference type="AlphaFoldDB" id="A0A6J7UGR1"/>
<evidence type="ECO:0000313" key="3">
    <source>
        <dbReference type="EMBL" id="CAB5065624.1"/>
    </source>
</evidence>
<name>A0A6J7UGR1_9ZZZZ</name>